<evidence type="ECO:0000259" key="2">
    <source>
        <dbReference type="Pfam" id="PF20151"/>
    </source>
</evidence>
<dbReference type="InterPro" id="IPR045340">
    <property type="entry name" value="DUF6533"/>
</dbReference>
<feature type="transmembrane region" description="Helical" evidence="1">
    <location>
        <begin position="46"/>
        <end position="64"/>
    </location>
</feature>
<keyword evidence="4" id="KW-1185">Reference proteome</keyword>
<keyword evidence="1" id="KW-0812">Transmembrane</keyword>
<feature type="transmembrane region" description="Helical" evidence="1">
    <location>
        <begin position="157"/>
        <end position="179"/>
    </location>
</feature>
<keyword evidence="1" id="KW-1133">Transmembrane helix</keyword>
<feature type="transmembrane region" description="Helical" evidence="1">
    <location>
        <begin position="85"/>
        <end position="104"/>
    </location>
</feature>
<protein>
    <recommendedName>
        <fullName evidence="2">DUF6533 domain-containing protein</fullName>
    </recommendedName>
</protein>
<dbReference type="EMBL" id="CAVNYO010000405">
    <property type="protein sequence ID" value="CAK5275253.1"/>
    <property type="molecule type" value="Genomic_DNA"/>
</dbReference>
<feature type="domain" description="DUF6533" evidence="2">
    <location>
        <begin position="58"/>
        <end position="98"/>
    </location>
</feature>
<reference evidence="3" key="1">
    <citation type="submission" date="2023-11" db="EMBL/GenBank/DDBJ databases">
        <authorList>
            <person name="De Vega J J."/>
            <person name="De Vega J J."/>
        </authorList>
    </citation>
    <scope>NUCLEOTIDE SEQUENCE</scope>
</reference>
<dbReference type="AlphaFoldDB" id="A0AAD2HHZ8"/>
<comment type="caution">
    <text evidence="3">The sequence shown here is derived from an EMBL/GenBank/DDBJ whole genome shotgun (WGS) entry which is preliminary data.</text>
</comment>
<dbReference type="Proteomes" id="UP001295794">
    <property type="component" value="Unassembled WGS sequence"/>
</dbReference>
<feature type="transmembrane region" description="Helical" evidence="1">
    <location>
        <begin position="238"/>
        <end position="260"/>
    </location>
</feature>
<name>A0AAD2HHZ8_9AGAR</name>
<accession>A0AAD2HHZ8</accession>
<keyword evidence="1" id="KW-0472">Membrane</keyword>
<evidence type="ECO:0000313" key="3">
    <source>
        <dbReference type="EMBL" id="CAK5275253.1"/>
    </source>
</evidence>
<sequence>MGGELHPLAIPVFEMVPAFAHTLYRNDDFIPDAPHEKYECPNICELPVLILTINVVTMLTVVLLEHVSAFEEEIRLIWNTRLSPANVFYVIIRYFTLVAIGYVISSFSQPGTLILWQRGRVIHATLPKLGQVVGPAFDSPFTTLDVLSCQTIVFVELASSTLILVLTDIILALRVWLLYHRSRKVLYFLVGLVTGNRGNSNVCWTILLSIIMFAMTLLRCRSTVATLGWRQTSVMSLFLRDGVFWFLAAILVNTVEIVLWRDSRASLSEIPVIPATSIMALIGARVLLNIKEVVTVAPHDTEIPAFERSDRHSSGTARA</sequence>
<evidence type="ECO:0000313" key="4">
    <source>
        <dbReference type="Proteomes" id="UP001295794"/>
    </source>
</evidence>
<gene>
    <name evidence="3" type="ORF">MYCIT1_LOCUS22907</name>
</gene>
<dbReference type="Pfam" id="PF20151">
    <property type="entry name" value="DUF6533"/>
    <property type="match status" value="1"/>
</dbReference>
<feature type="transmembrane region" description="Helical" evidence="1">
    <location>
        <begin position="200"/>
        <end position="218"/>
    </location>
</feature>
<organism evidence="3 4">
    <name type="scientific">Mycena citricolor</name>
    <dbReference type="NCBI Taxonomy" id="2018698"/>
    <lineage>
        <taxon>Eukaryota</taxon>
        <taxon>Fungi</taxon>
        <taxon>Dikarya</taxon>
        <taxon>Basidiomycota</taxon>
        <taxon>Agaricomycotina</taxon>
        <taxon>Agaricomycetes</taxon>
        <taxon>Agaricomycetidae</taxon>
        <taxon>Agaricales</taxon>
        <taxon>Marasmiineae</taxon>
        <taxon>Mycenaceae</taxon>
        <taxon>Mycena</taxon>
    </lineage>
</organism>
<evidence type="ECO:0000256" key="1">
    <source>
        <dbReference type="SAM" id="Phobius"/>
    </source>
</evidence>
<proteinExistence type="predicted"/>